<gene>
    <name evidence="1" type="ORF">SAMN05444358_1011697</name>
</gene>
<dbReference type="STRING" id="985054.SAMN05444358_1011697"/>
<dbReference type="Proteomes" id="UP000183400">
    <property type="component" value="Unassembled WGS sequence"/>
</dbReference>
<name>A0A1H2W859_9RHOB</name>
<evidence type="ECO:0000313" key="2">
    <source>
        <dbReference type="Proteomes" id="UP000183400"/>
    </source>
</evidence>
<sequence length="172" mass="19340">MLTVCQSDMVNALGRSQNTVITRVRGLEYSHGQNGARRYRLADVLPTIKPKDRQHVPALFELAADDGEELWAGDNAVPRARRIEAWLRSEQLERAFGARVTFTNALAASVQSSVLFEHLEALRLKLILTDPVLKWTVLGDADALPPFEHWAVPYAITNARYENLNFEEKEAA</sequence>
<proteinExistence type="predicted"/>
<keyword evidence="2" id="KW-1185">Reference proteome</keyword>
<dbReference type="AlphaFoldDB" id="A0A1H2W859"/>
<organism evidence="1 2">
    <name type="scientific">Ruegeria halocynthiae</name>
    <dbReference type="NCBI Taxonomy" id="985054"/>
    <lineage>
        <taxon>Bacteria</taxon>
        <taxon>Pseudomonadati</taxon>
        <taxon>Pseudomonadota</taxon>
        <taxon>Alphaproteobacteria</taxon>
        <taxon>Rhodobacterales</taxon>
        <taxon>Roseobacteraceae</taxon>
        <taxon>Ruegeria</taxon>
    </lineage>
</organism>
<reference evidence="2" key="1">
    <citation type="submission" date="2016-10" db="EMBL/GenBank/DDBJ databases">
        <authorList>
            <person name="Varghese N."/>
            <person name="Submissions S."/>
        </authorList>
    </citation>
    <scope>NUCLEOTIDE SEQUENCE [LARGE SCALE GENOMIC DNA]</scope>
    <source>
        <strain evidence="2">DSM 27839</strain>
    </source>
</reference>
<protein>
    <submittedName>
        <fullName evidence="1">Uncharacterized protein</fullName>
    </submittedName>
</protein>
<evidence type="ECO:0000313" key="1">
    <source>
        <dbReference type="EMBL" id="SDW76444.1"/>
    </source>
</evidence>
<accession>A0A1H2W859</accession>
<dbReference type="EMBL" id="FNNP01000001">
    <property type="protein sequence ID" value="SDW76444.1"/>
    <property type="molecule type" value="Genomic_DNA"/>
</dbReference>